<dbReference type="SUPFAM" id="SSF82199">
    <property type="entry name" value="SET domain"/>
    <property type="match status" value="1"/>
</dbReference>
<feature type="compositionally biased region" description="Basic and acidic residues" evidence="1">
    <location>
        <begin position="168"/>
        <end position="179"/>
    </location>
</feature>
<dbReference type="PANTHER" id="PTHR12350">
    <property type="entry name" value="HISTONE-LYSINE N-METHYLTRANSFERASE-RELATED"/>
    <property type="match status" value="1"/>
</dbReference>
<dbReference type="PANTHER" id="PTHR12350:SF19">
    <property type="entry name" value="SET DOMAIN-CONTAINING PROTEIN"/>
    <property type="match status" value="1"/>
</dbReference>
<comment type="caution">
    <text evidence="2">The sequence shown here is derived from an EMBL/GenBank/DDBJ whole genome shotgun (WGS) entry which is preliminary data.</text>
</comment>
<dbReference type="EMBL" id="JAQHRD010000004">
    <property type="protein sequence ID" value="KAJ6442238.1"/>
    <property type="molecule type" value="Genomic_DNA"/>
</dbReference>
<sequence>MAAGEFTAFWEQPSHPELIQVVKGTRPYAAAAYSLVALPAGAHFARITTATPVPQTTYTSVGTGRDARVELNSDLVYCNHSCAPSLVFDMARREVRVADGRPLRRGDPLTFFYPSSEWDMVQPFRCECGEGVQVCLGVVAGASNIDPLVLSRYWLNDHVRELLAEKMGAESTQQEREKQQVGSAGLTAPARTGGERVVEEQVAV</sequence>
<protein>
    <submittedName>
        <fullName evidence="2">Galactose-proton symport</fullName>
    </submittedName>
</protein>
<name>A0AB34FT23_9HYPO</name>
<proteinExistence type="predicted"/>
<dbReference type="InterPro" id="IPR053201">
    <property type="entry name" value="Flavunoidine_N-MTase"/>
</dbReference>
<dbReference type="Proteomes" id="UP001163105">
    <property type="component" value="Unassembled WGS sequence"/>
</dbReference>
<evidence type="ECO:0000256" key="1">
    <source>
        <dbReference type="SAM" id="MobiDB-lite"/>
    </source>
</evidence>
<accession>A0AB34FT23</accession>
<evidence type="ECO:0000313" key="2">
    <source>
        <dbReference type="EMBL" id="KAJ6442238.1"/>
    </source>
</evidence>
<keyword evidence="3" id="KW-1185">Reference proteome</keyword>
<feature type="compositionally biased region" description="Basic and acidic residues" evidence="1">
    <location>
        <begin position="193"/>
        <end position="204"/>
    </location>
</feature>
<dbReference type="Gene3D" id="2.170.270.10">
    <property type="entry name" value="SET domain"/>
    <property type="match status" value="1"/>
</dbReference>
<feature type="region of interest" description="Disordered" evidence="1">
    <location>
        <begin position="168"/>
        <end position="204"/>
    </location>
</feature>
<gene>
    <name evidence="2" type="ORF">O9K51_05792</name>
</gene>
<dbReference type="InterPro" id="IPR046341">
    <property type="entry name" value="SET_dom_sf"/>
</dbReference>
<reference evidence="2" key="1">
    <citation type="submission" date="2023-01" db="EMBL/GenBank/DDBJ databases">
        <title>The growth and conidiation of Purpureocillium lavendulum are regulated by nitrogen source and histone H3K14 acetylation.</title>
        <authorList>
            <person name="Tang P."/>
            <person name="Han J."/>
            <person name="Zhang C."/>
            <person name="Tang P."/>
            <person name="Qi F."/>
            <person name="Zhang K."/>
            <person name="Liang L."/>
        </authorList>
    </citation>
    <scope>NUCLEOTIDE SEQUENCE</scope>
    <source>
        <strain evidence="2">YMF1.00683</strain>
    </source>
</reference>
<dbReference type="AlphaFoldDB" id="A0AB34FT23"/>
<organism evidence="2 3">
    <name type="scientific">Purpureocillium lavendulum</name>
    <dbReference type="NCBI Taxonomy" id="1247861"/>
    <lineage>
        <taxon>Eukaryota</taxon>
        <taxon>Fungi</taxon>
        <taxon>Dikarya</taxon>
        <taxon>Ascomycota</taxon>
        <taxon>Pezizomycotina</taxon>
        <taxon>Sordariomycetes</taxon>
        <taxon>Hypocreomycetidae</taxon>
        <taxon>Hypocreales</taxon>
        <taxon>Ophiocordycipitaceae</taxon>
        <taxon>Purpureocillium</taxon>
    </lineage>
</organism>
<evidence type="ECO:0000313" key="3">
    <source>
        <dbReference type="Proteomes" id="UP001163105"/>
    </source>
</evidence>